<feature type="repeat" description="PPR" evidence="3">
    <location>
        <begin position="21"/>
        <end position="55"/>
    </location>
</feature>
<reference evidence="4 5" key="1">
    <citation type="submission" date="2023-12" db="EMBL/GenBank/DDBJ databases">
        <title>A high-quality genome assembly for Dillenia turbinata (Dilleniales).</title>
        <authorList>
            <person name="Chanderbali A."/>
        </authorList>
    </citation>
    <scope>NUCLEOTIDE SEQUENCE [LARGE SCALE GENOMIC DNA]</scope>
    <source>
        <strain evidence="4">LSX21</strain>
        <tissue evidence="4">Leaf</tissue>
    </source>
</reference>
<keyword evidence="5" id="KW-1185">Reference proteome</keyword>
<organism evidence="4 5">
    <name type="scientific">Dillenia turbinata</name>
    <dbReference type="NCBI Taxonomy" id="194707"/>
    <lineage>
        <taxon>Eukaryota</taxon>
        <taxon>Viridiplantae</taxon>
        <taxon>Streptophyta</taxon>
        <taxon>Embryophyta</taxon>
        <taxon>Tracheophyta</taxon>
        <taxon>Spermatophyta</taxon>
        <taxon>Magnoliopsida</taxon>
        <taxon>eudicotyledons</taxon>
        <taxon>Gunneridae</taxon>
        <taxon>Pentapetalae</taxon>
        <taxon>Dilleniales</taxon>
        <taxon>Dilleniaceae</taxon>
        <taxon>Dillenia</taxon>
    </lineage>
</organism>
<dbReference type="NCBIfam" id="TIGR00756">
    <property type="entry name" value="PPR"/>
    <property type="match status" value="1"/>
</dbReference>
<proteinExistence type="inferred from homology"/>
<evidence type="ECO:0000256" key="3">
    <source>
        <dbReference type="PROSITE-ProRule" id="PRU00708"/>
    </source>
</evidence>
<protein>
    <submittedName>
        <fullName evidence="4">Pentatricopeptide repeat</fullName>
    </submittedName>
</protein>
<evidence type="ECO:0000256" key="1">
    <source>
        <dbReference type="ARBA" id="ARBA00007626"/>
    </source>
</evidence>
<name>A0AAN8YSK0_9MAGN</name>
<dbReference type="Gene3D" id="1.25.40.10">
    <property type="entry name" value="Tetratricopeptide repeat domain"/>
    <property type="match status" value="2"/>
</dbReference>
<dbReference type="AlphaFoldDB" id="A0AAN8YSK0"/>
<dbReference type="InterPro" id="IPR002885">
    <property type="entry name" value="PPR_rpt"/>
</dbReference>
<evidence type="ECO:0000313" key="5">
    <source>
        <dbReference type="Proteomes" id="UP001370490"/>
    </source>
</evidence>
<evidence type="ECO:0000313" key="4">
    <source>
        <dbReference type="EMBL" id="KAK6911130.1"/>
    </source>
</evidence>
<keyword evidence="2" id="KW-0677">Repeat</keyword>
<comment type="caution">
    <text evidence="4">The sequence shown here is derived from an EMBL/GenBank/DDBJ whole genome shotgun (WGS) entry which is preliminary data.</text>
</comment>
<evidence type="ECO:0000256" key="2">
    <source>
        <dbReference type="ARBA" id="ARBA00022737"/>
    </source>
</evidence>
<dbReference type="PANTHER" id="PTHR47941">
    <property type="entry name" value="PENTATRICOPEPTIDE REPEAT-CONTAINING PROTEIN 3, MITOCHONDRIAL"/>
    <property type="match status" value="1"/>
</dbReference>
<dbReference type="Pfam" id="PF13041">
    <property type="entry name" value="PPR_2"/>
    <property type="match status" value="1"/>
</dbReference>
<dbReference type="PROSITE" id="PS51375">
    <property type="entry name" value="PPR"/>
    <property type="match status" value="1"/>
</dbReference>
<gene>
    <name evidence="4" type="ORF">RJ641_023223</name>
</gene>
<accession>A0AAN8YSK0</accession>
<dbReference type="Pfam" id="PF01535">
    <property type="entry name" value="PPR"/>
    <property type="match status" value="1"/>
</dbReference>
<comment type="similarity">
    <text evidence="1">Belongs to the PPR family. P subfamily.</text>
</comment>
<dbReference type="InterPro" id="IPR011990">
    <property type="entry name" value="TPR-like_helical_dom_sf"/>
</dbReference>
<dbReference type="Proteomes" id="UP001370490">
    <property type="component" value="Unassembled WGS sequence"/>
</dbReference>
<dbReference type="EMBL" id="JBAMMX010000028">
    <property type="protein sequence ID" value="KAK6911130.1"/>
    <property type="molecule type" value="Genomic_DNA"/>
</dbReference>
<sequence>MLVKEAYDMLMKMKRSGKMLDIYSYTAVMNGFCKVGRTDEAMELINEAMERGLVPSVVTFNTLFTGYCEEGRAGEGWEKFLAALRIYKKMLDLGYEVDGRMMNGLVRVICKTFSIDVDLLKEAFQVFEKMKNKGATTCLLVIQSLCTVKEANKAFENLKEMF</sequence>